<dbReference type="PANTHER" id="PTHR31637">
    <property type="entry name" value="2,3-BISPHOSPHOGLYCERATE-INDEPENDENT PHOSPHOGLYCERATE MUTASE"/>
    <property type="match status" value="1"/>
</dbReference>
<keyword evidence="5 10" id="KW-0479">Metal-binding</keyword>
<evidence type="ECO:0000256" key="10">
    <source>
        <dbReference type="HAMAP-Rule" id="MF_01038"/>
    </source>
</evidence>
<dbReference type="NCBIfam" id="TIGR01307">
    <property type="entry name" value="pgm_bpd_ind"/>
    <property type="match status" value="1"/>
</dbReference>
<proteinExistence type="inferred from homology"/>
<dbReference type="PIRSF" id="PIRSF001492">
    <property type="entry name" value="IPGAM"/>
    <property type="match status" value="1"/>
</dbReference>
<feature type="binding site" evidence="10 12">
    <location>
        <position position="133"/>
    </location>
    <ligand>
        <name>substrate</name>
    </ligand>
</feature>
<evidence type="ECO:0000313" key="17">
    <source>
        <dbReference type="Proteomes" id="UP000198461"/>
    </source>
</evidence>
<sequence length="525" mass="58352">MSKSKKKKYTVKHRPTGLIILDGWGYREPADDNAISLANTPVFDELWNNHPHTLINTSGGVVGLPDGQMGNSEVGHLNLGAGRVVYQELTRIGLAIKDGSFFYNPVLAEAIDKAAEAGRTVHVLGLLSDGGVHSHIDHMKATVKMAVDRGAKVRIHAFTDGRDVAPRSALNYIEEMEEFIKPLKGVRISSIVGRYYAMDRDNRWERIKEAYDVIACGEAEYKADSAREAVETAYARGETDEFIHATAIRNKKGKVTKVKDGDTVIFTNFRADRARQLTRPFIEKDFAEFHRCVAPQLADFVTMTEYNKNFNVKVAFPPQKLKNTFGEWISKLGLRQLRIAETEKYAHVTFFLNGGREAPFEGEDRILIPSPKVATYDLKPEMSVFELAEKLCEAIRSGKYDTFVCNIANPDMVGHSGNIDACIKAVEAVDKALGQIMECLREADGEVIITADHGNIEQLRDPLTGQALTSHTTNPVPFIYVGHKKCSLREGGGLPDVMPTLLDVMELPKPEEMTGESLCMHAERD</sequence>
<dbReference type="InterPro" id="IPR005995">
    <property type="entry name" value="Pgm_bpd_ind"/>
</dbReference>
<dbReference type="Gene3D" id="3.40.1450.10">
    <property type="entry name" value="BPG-independent phosphoglycerate mutase, domain B"/>
    <property type="match status" value="1"/>
</dbReference>
<dbReference type="CDD" id="cd16010">
    <property type="entry name" value="iPGM"/>
    <property type="match status" value="1"/>
</dbReference>
<dbReference type="Pfam" id="PF06415">
    <property type="entry name" value="iPGM_N"/>
    <property type="match status" value="1"/>
</dbReference>
<feature type="binding site" evidence="10 13">
    <location>
        <position position="411"/>
    </location>
    <ligand>
        <name>Mn(2+)</name>
        <dbReference type="ChEBI" id="CHEBI:29035"/>
        <label>1</label>
    </ligand>
</feature>
<keyword evidence="8 10" id="KW-0413">Isomerase</keyword>
<dbReference type="AlphaFoldDB" id="A0A1N6HIH9"/>
<dbReference type="InterPro" id="IPR006124">
    <property type="entry name" value="Metalloenzyme"/>
</dbReference>
<comment type="similarity">
    <text evidence="3 10">Belongs to the BPG-independent phosphoglycerate mutase family.</text>
</comment>
<dbReference type="STRING" id="364032.SAMN05443662_1702"/>
<dbReference type="EC" id="5.4.2.12" evidence="4 10"/>
<comment type="cofactor">
    <cofactor evidence="10">
        <name>Mn(2+)</name>
        <dbReference type="ChEBI" id="CHEBI:29035"/>
    </cofactor>
    <text evidence="10">Binds 2 manganese ions per subunit.</text>
</comment>
<evidence type="ECO:0000256" key="8">
    <source>
        <dbReference type="ARBA" id="ARBA00023235"/>
    </source>
</evidence>
<dbReference type="GO" id="GO:0006096">
    <property type="term" value="P:glycolytic process"/>
    <property type="evidence" value="ECO:0007669"/>
    <property type="project" value="UniProtKB-UniRule"/>
</dbReference>
<feature type="binding site" evidence="10 13">
    <location>
        <position position="22"/>
    </location>
    <ligand>
        <name>Mn(2+)</name>
        <dbReference type="ChEBI" id="CHEBI:29035"/>
        <label>2</label>
    </ligand>
</feature>
<dbReference type="GO" id="GO:0004619">
    <property type="term" value="F:phosphoglycerate mutase activity"/>
    <property type="evidence" value="ECO:0007669"/>
    <property type="project" value="UniProtKB-UniRule"/>
</dbReference>
<feature type="binding site" evidence="10 13">
    <location>
        <position position="471"/>
    </location>
    <ligand>
        <name>Mn(2+)</name>
        <dbReference type="ChEBI" id="CHEBI:29035"/>
        <label>1</label>
    </ligand>
</feature>
<feature type="binding site" evidence="10 13">
    <location>
        <position position="72"/>
    </location>
    <ligand>
        <name>Mn(2+)</name>
        <dbReference type="ChEBI" id="CHEBI:29035"/>
        <label>2</label>
    </ligand>
</feature>
<evidence type="ECO:0000256" key="13">
    <source>
        <dbReference type="PIRSR" id="PIRSR001492-3"/>
    </source>
</evidence>
<comment type="function">
    <text evidence="10">Catalyzes the interconversion of 2-phosphoglycerate and 3-phosphoglycerate.</text>
</comment>
<name>A0A1N6HIH9_9GAMM</name>
<dbReference type="RefSeq" id="WP_074201975.1">
    <property type="nucleotide sequence ID" value="NZ_FSRE01000005.1"/>
</dbReference>
<evidence type="ECO:0000259" key="14">
    <source>
        <dbReference type="Pfam" id="PF01676"/>
    </source>
</evidence>
<feature type="binding site" evidence="10 12">
    <location>
        <position position="200"/>
    </location>
    <ligand>
        <name>substrate</name>
    </ligand>
</feature>
<feature type="binding site" evidence="10 12">
    <location>
        <position position="344"/>
    </location>
    <ligand>
        <name>substrate</name>
    </ligand>
</feature>
<dbReference type="HAMAP" id="MF_01038">
    <property type="entry name" value="GpmI"/>
    <property type="match status" value="1"/>
</dbReference>
<feature type="domain" description="Metalloenzyme" evidence="14">
    <location>
        <begin position="16"/>
        <end position="508"/>
    </location>
</feature>
<dbReference type="PANTHER" id="PTHR31637:SF0">
    <property type="entry name" value="2,3-BISPHOSPHOGLYCERATE-INDEPENDENT PHOSPHOGLYCERATE MUTASE"/>
    <property type="match status" value="1"/>
</dbReference>
<evidence type="ECO:0000256" key="1">
    <source>
        <dbReference type="ARBA" id="ARBA00000370"/>
    </source>
</evidence>
<evidence type="ECO:0000256" key="12">
    <source>
        <dbReference type="PIRSR" id="PIRSR001492-2"/>
    </source>
</evidence>
<evidence type="ECO:0000256" key="7">
    <source>
        <dbReference type="ARBA" id="ARBA00023211"/>
    </source>
</evidence>
<accession>A0A1N6HIH9</accession>
<organism evidence="16 17">
    <name type="scientific">Sulfurivirga caldicuralii</name>
    <dbReference type="NCBI Taxonomy" id="364032"/>
    <lineage>
        <taxon>Bacteria</taxon>
        <taxon>Pseudomonadati</taxon>
        <taxon>Pseudomonadota</taxon>
        <taxon>Gammaproteobacteria</taxon>
        <taxon>Thiotrichales</taxon>
        <taxon>Piscirickettsiaceae</taxon>
        <taxon>Sulfurivirga</taxon>
    </lineage>
</organism>
<evidence type="ECO:0000256" key="9">
    <source>
        <dbReference type="ARBA" id="ARBA00071648"/>
    </source>
</evidence>
<dbReference type="SUPFAM" id="SSF53649">
    <property type="entry name" value="Alkaline phosphatase-like"/>
    <property type="match status" value="1"/>
</dbReference>
<dbReference type="SUPFAM" id="SSF64158">
    <property type="entry name" value="2,3-Bisphosphoglycerate-independent phosphoglycerate mutase, substrate-binding domain"/>
    <property type="match status" value="1"/>
</dbReference>
<feature type="active site" description="Phosphoserine intermediate" evidence="10 11">
    <location>
        <position position="72"/>
    </location>
</feature>
<dbReference type="Proteomes" id="UP000198461">
    <property type="component" value="Unassembled WGS sequence"/>
</dbReference>
<feature type="binding site" evidence="10 13">
    <location>
        <position position="452"/>
    </location>
    <ligand>
        <name>Mn(2+)</name>
        <dbReference type="ChEBI" id="CHEBI:29035"/>
        <label>2</label>
    </ligand>
</feature>
<evidence type="ECO:0000313" key="16">
    <source>
        <dbReference type="EMBL" id="SIO19553.1"/>
    </source>
</evidence>
<dbReference type="Pfam" id="PF01676">
    <property type="entry name" value="Metalloenzyme"/>
    <property type="match status" value="1"/>
</dbReference>
<evidence type="ECO:0000256" key="6">
    <source>
        <dbReference type="ARBA" id="ARBA00023152"/>
    </source>
</evidence>
<comment type="subunit">
    <text evidence="10">Monomer.</text>
</comment>
<dbReference type="GO" id="GO:0006007">
    <property type="term" value="P:glucose catabolic process"/>
    <property type="evidence" value="ECO:0007669"/>
    <property type="project" value="InterPro"/>
</dbReference>
<dbReference type="Gene3D" id="3.40.720.10">
    <property type="entry name" value="Alkaline Phosphatase, subunit A"/>
    <property type="match status" value="1"/>
</dbReference>
<dbReference type="InterPro" id="IPR017850">
    <property type="entry name" value="Alkaline_phosphatase_core_sf"/>
</dbReference>
<keyword evidence="6 10" id="KW-0324">Glycolysis</keyword>
<dbReference type="OrthoDB" id="9800863at2"/>
<evidence type="ECO:0000256" key="3">
    <source>
        <dbReference type="ARBA" id="ARBA00008819"/>
    </source>
</evidence>
<dbReference type="InterPro" id="IPR011258">
    <property type="entry name" value="BPG-indep_PGM_N"/>
</dbReference>
<feature type="binding site" evidence="10 12">
    <location>
        <begin position="270"/>
        <end position="273"/>
    </location>
    <ligand>
        <name>substrate</name>
    </ligand>
</feature>
<keyword evidence="7 10" id="KW-0464">Manganese</keyword>
<reference evidence="17" key="1">
    <citation type="submission" date="2016-11" db="EMBL/GenBank/DDBJ databases">
        <authorList>
            <person name="Varghese N."/>
            <person name="Submissions S."/>
        </authorList>
    </citation>
    <scope>NUCLEOTIDE SEQUENCE [LARGE SCALE GENOMIC DNA]</scope>
    <source>
        <strain evidence="17">DSM 17737</strain>
    </source>
</reference>
<comment type="pathway">
    <text evidence="2 10">Carbohydrate degradation; glycolysis; pyruvate from D-glyceraldehyde 3-phosphate: step 3/5.</text>
</comment>
<evidence type="ECO:0000256" key="5">
    <source>
        <dbReference type="ARBA" id="ARBA00022723"/>
    </source>
</evidence>
<evidence type="ECO:0000256" key="4">
    <source>
        <dbReference type="ARBA" id="ARBA00012026"/>
    </source>
</evidence>
<dbReference type="InterPro" id="IPR036646">
    <property type="entry name" value="PGAM_B_sf"/>
</dbReference>
<dbReference type="GO" id="GO:0005829">
    <property type="term" value="C:cytosol"/>
    <property type="evidence" value="ECO:0007669"/>
    <property type="project" value="TreeGrafter"/>
</dbReference>
<dbReference type="GO" id="GO:0030145">
    <property type="term" value="F:manganese ion binding"/>
    <property type="evidence" value="ECO:0007669"/>
    <property type="project" value="UniProtKB-UniRule"/>
</dbReference>
<feature type="binding site" evidence="10 13">
    <location>
        <position position="415"/>
    </location>
    <ligand>
        <name>Mn(2+)</name>
        <dbReference type="ChEBI" id="CHEBI:29035"/>
        <label>1</label>
    </ligand>
</feature>
<evidence type="ECO:0000256" key="2">
    <source>
        <dbReference type="ARBA" id="ARBA00004798"/>
    </source>
</evidence>
<evidence type="ECO:0000256" key="11">
    <source>
        <dbReference type="PIRSR" id="PIRSR001492-1"/>
    </source>
</evidence>
<gene>
    <name evidence="10" type="primary">gpmI</name>
    <name evidence="16" type="ORF">SAMN05443662_1702</name>
</gene>
<protein>
    <recommendedName>
        <fullName evidence="9 10">2,3-bisphosphoglycerate-independent phosphoglycerate mutase</fullName>
        <shortName evidence="10">BPG-independent PGAM</shortName>
        <shortName evidence="10">Phosphoglyceromutase</shortName>
        <shortName evidence="10">iPGM</shortName>
        <ecNumber evidence="4 10">5.4.2.12</ecNumber>
    </recommendedName>
</protein>
<feature type="binding site" evidence="10 13">
    <location>
        <position position="453"/>
    </location>
    <ligand>
        <name>Mn(2+)</name>
        <dbReference type="ChEBI" id="CHEBI:29035"/>
        <label>2</label>
    </ligand>
</feature>
<evidence type="ECO:0000259" key="15">
    <source>
        <dbReference type="Pfam" id="PF06415"/>
    </source>
</evidence>
<feature type="binding site" evidence="10 12">
    <location>
        <begin position="162"/>
        <end position="163"/>
    </location>
    <ligand>
        <name>substrate</name>
    </ligand>
</feature>
<feature type="domain" description="BPG-independent PGAM N-terminal" evidence="15">
    <location>
        <begin position="93"/>
        <end position="308"/>
    </location>
</feature>
<keyword evidence="17" id="KW-1185">Reference proteome</keyword>
<dbReference type="EMBL" id="FSRE01000005">
    <property type="protein sequence ID" value="SIO19553.1"/>
    <property type="molecule type" value="Genomic_DNA"/>
</dbReference>
<dbReference type="UniPathway" id="UPA00109">
    <property type="reaction ID" value="UER00186"/>
</dbReference>
<dbReference type="FunFam" id="3.40.1450.10:FF:000001">
    <property type="entry name" value="2,3-bisphosphoglycerate-independent phosphoglycerate mutase"/>
    <property type="match status" value="1"/>
</dbReference>
<comment type="catalytic activity">
    <reaction evidence="1 10">
        <text>(2R)-2-phosphoglycerate = (2R)-3-phosphoglycerate</text>
        <dbReference type="Rhea" id="RHEA:15901"/>
        <dbReference type="ChEBI" id="CHEBI:58272"/>
        <dbReference type="ChEBI" id="CHEBI:58289"/>
        <dbReference type="EC" id="5.4.2.12"/>
    </reaction>
</comment>
<feature type="binding site" evidence="10 12">
    <location>
        <position position="194"/>
    </location>
    <ligand>
        <name>substrate</name>
    </ligand>
</feature>